<comment type="caution">
    <text evidence="1">The sequence shown here is derived from an EMBL/GenBank/DDBJ whole genome shotgun (WGS) entry which is preliminary data.</text>
</comment>
<keyword evidence="2" id="KW-1185">Reference proteome</keyword>
<reference evidence="1" key="1">
    <citation type="submission" date="2023-04" db="EMBL/GenBank/DDBJ databases">
        <title>Ambrosiozyma monospora NBRC 10751.</title>
        <authorList>
            <person name="Ichikawa N."/>
            <person name="Sato H."/>
            <person name="Tonouchi N."/>
        </authorList>
    </citation>
    <scope>NUCLEOTIDE SEQUENCE</scope>
    <source>
        <strain evidence="1">NBRC 10751</strain>
    </source>
</reference>
<sequence>MPPRSSSNRRRGKIIPPRRNNSNNAKSSSSSQQLPHDLIKIGSSGLNTKSNSTISGELGDPSKTLQALLDETNLEYDSSLGILQGDAIQSKPSRSKLINMKRLLEKLIRELDAGIRKDEEELNKLSHSSSRNGAKTKTSAAAAAHAAALEHQRLQKNSIVKNEKLDDLLSLQIPKKRQHGEIDDLSSSKNDRLSKNKTKVKVNLKDKLKIKEEDDDEDDVSLVKRKKRNIILTANGERREITPTALSFDTNGDDKDDDDGSDKDDKPLKDRTSSVNVKSESDKKLILSIKKESGKSSDSGTATDSDSGKTTEKKKIDDYVPSVYLTAPKTKFDIPKMLDPAVEALHLFNDEKAKKEAPNVHEYNKKKFAVAEYPPNS</sequence>
<name>A0ACB5T4U4_AMBMO</name>
<evidence type="ECO:0000313" key="2">
    <source>
        <dbReference type="Proteomes" id="UP001165064"/>
    </source>
</evidence>
<dbReference type="Proteomes" id="UP001165064">
    <property type="component" value="Unassembled WGS sequence"/>
</dbReference>
<proteinExistence type="predicted"/>
<accession>A0ACB5T4U4</accession>
<gene>
    <name evidence="1" type="ORF">Amon02_000500000</name>
</gene>
<evidence type="ECO:0000313" key="1">
    <source>
        <dbReference type="EMBL" id="GME81530.1"/>
    </source>
</evidence>
<protein>
    <submittedName>
        <fullName evidence="1">Unnamed protein product</fullName>
    </submittedName>
</protein>
<dbReference type="EMBL" id="BSXS01003564">
    <property type="protein sequence ID" value="GME81530.1"/>
    <property type="molecule type" value="Genomic_DNA"/>
</dbReference>
<organism evidence="1 2">
    <name type="scientific">Ambrosiozyma monospora</name>
    <name type="common">Yeast</name>
    <name type="synonym">Endomycopsis monosporus</name>
    <dbReference type="NCBI Taxonomy" id="43982"/>
    <lineage>
        <taxon>Eukaryota</taxon>
        <taxon>Fungi</taxon>
        <taxon>Dikarya</taxon>
        <taxon>Ascomycota</taxon>
        <taxon>Saccharomycotina</taxon>
        <taxon>Pichiomycetes</taxon>
        <taxon>Pichiales</taxon>
        <taxon>Pichiaceae</taxon>
        <taxon>Ambrosiozyma</taxon>
    </lineage>
</organism>